<keyword evidence="8" id="KW-0449">Lipoprotein</keyword>
<dbReference type="AlphaFoldDB" id="A0A2U1Q661"/>
<gene>
    <name evidence="12" type="ORF">CTI12_AA069800</name>
</gene>
<evidence type="ECO:0000313" key="13">
    <source>
        <dbReference type="Proteomes" id="UP000245207"/>
    </source>
</evidence>
<dbReference type="STRING" id="35608.A0A2U1Q661"/>
<keyword evidence="6 9" id="KW-0472">Membrane</keyword>
<evidence type="ECO:0000256" key="10">
    <source>
        <dbReference type="SAM" id="SignalP"/>
    </source>
</evidence>
<feature type="chain" id="PRO_5015476734" evidence="10">
    <location>
        <begin position="22"/>
        <end position="652"/>
    </location>
</feature>
<evidence type="ECO:0000313" key="12">
    <source>
        <dbReference type="EMBL" id="PWA93499.1"/>
    </source>
</evidence>
<keyword evidence="9" id="KW-1133">Transmembrane helix</keyword>
<name>A0A2U1Q661_ARTAN</name>
<keyword evidence="13" id="KW-1185">Reference proteome</keyword>
<evidence type="ECO:0000256" key="8">
    <source>
        <dbReference type="ARBA" id="ARBA00023288"/>
    </source>
</evidence>
<feature type="signal peptide" evidence="10">
    <location>
        <begin position="1"/>
        <end position="21"/>
    </location>
</feature>
<evidence type="ECO:0000256" key="1">
    <source>
        <dbReference type="ARBA" id="ARBA00004609"/>
    </source>
</evidence>
<evidence type="ECO:0000256" key="3">
    <source>
        <dbReference type="ARBA" id="ARBA00022475"/>
    </source>
</evidence>
<dbReference type="PANTHER" id="PTHR31052">
    <property type="entry name" value="COBRA-LIKE PROTEIN 7"/>
    <property type="match status" value="1"/>
</dbReference>
<keyword evidence="9" id="KW-0812">Transmembrane</keyword>
<evidence type="ECO:0000256" key="7">
    <source>
        <dbReference type="ARBA" id="ARBA00023180"/>
    </source>
</evidence>
<dbReference type="EMBL" id="PKPP01000379">
    <property type="protein sequence ID" value="PWA93499.1"/>
    <property type="molecule type" value="Genomic_DNA"/>
</dbReference>
<dbReference type="GO" id="GO:0010215">
    <property type="term" value="P:cellulose microfibril organization"/>
    <property type="evidence" value="ECO:0007669"/>
    <property type="project" value="InterPro"/>
</dbReference>
<comment type="caution">
    <text evidence="12">The sequence shown here is derived from an EMBL/GenBank/DDBJ whole genome shotgun (WGS) entry which is preliminary data.</text>
</comment>
<dbReference type="PANTHER" id="PTHR31052:SF3">
    <property type="entry name" value="COBRA-LIKE PROTEIN 7"/>
    <property type="match status" value="1"/>
</dbReference>
<protein>
    <submittedName>
        <fullName evidence="12">COBRA-like protein-7</fullName>
    </submittedName>
</protein>
<evidence type="ECO:0000259" key="11">
    <source>
        <dbReference type="Pfam" id="PF25079"/>
    </source>
</evidence>
<accession>A0A2U1Q661</accession>
<evidence type="ECO:0000256" key="9">
    <source>
        <dbReference type="SAM" id="Phobius"/>
    </source>
</evidence>
<dbReference type="OrthoDB" id="2014623at2759"/>
<dbReference type="Pfam" id="PF25079">
    <property type="entry name" value="COB_C"/>
    <property type="match status" value="1"/>
</dbReference>
<dbReference type="InterPro" id="IPR056900">
    <property type="entry name" value="COB_C"/>
</dbReference>
<organism evidence="12 13">
    <name type="scientific">Artemisia annua</name>
    <name type="common">Sweet wormwood</name>
    <dbReference type="NCBI Taxonomy" id="35608"/>
    <lineage>
        <taxon>Eukaryota</taxon>
        <taxon>Viridiplantae</taxon>
        <taxon>Streptophyta</taxon>
        <taxon>Embryophyta</taxon>
        <taxon>Tracheophyta</taxon>
        <taxon>Spermatophyta</taxon>
        <taxon>Magnoliopsida</taxon>
        <taxon>eudicotyledons</taxon>
        <taxon>Gunneridae</taxon>
        <taxon>Pentapetalae</taxon>
        <taxon>asterids</taxon>
        <taxon>campanulids</taxon>
        <taxon>Asterales</taxon>
        <taxon>Asteraceae</taxon>
        <taxon>Asteroideae</taxon>
        <taxon>Anthemideae</taxon>
        <taxon>Artemisiinae</taxon>
        <taxon>Artemisia</taxon>
    </lineage>
</organism>
<dbReference type="GO" id="GO:0005886">
    <property type="term" value="C:plasma membrane"/>
    <property type="evidence" value="ECO:0007669"/>
    <property type="project" value="UniProtKB-SubCell"/>
</dbReference>
<evidence type="ECO:0000256" key="4">
    <source>
        <dbReference type="ARBA" id="ARBA00022622"/>
    </source>
</evidence>
<dbReference type="Pfam" id="PF04833">
    <property type="entry name" value="COBRA"/>
    <property type="match status" value="1"/>
</dbReference>
<evidence type="ECO:0000256" key="6">
    <source>
        <dbReference type="ARBA" id="ARBA00023136"/>
    </source>
</evidence>
<keyword evidence="5 10" id="KW-0732">Signal</keyword>
<evidence type="ECO:0000256" key="2">
    <source>
        <dbReference type="ARBA" id="ARBA00005507"/>
    </source>
</evidence>
<dbReference type="Proteomes" id="UP000245207">
    <property type="component" value="Unassembled WGS sequence"/>
</dbReference>
<comment type="subcellular location">
    <subcellularLocation>
        <location evidence="1">Cell membrane</location>
        <topology evidence="1">Lipid-anchor</topology>
        <topology evidence="1">GPI-anchor</topology>
    </subcellularLocation>
</comment>
<dbReference type="GO" id="GO:0098552">
    <property type="term" value="C:side of membrane"/>
    <property type="evidence" value="ECO:0007669"/>
    <property type="project" value="UniProtKB-KW"/>
</dbReference>
<proteinExistence type="inferred from homology"/>
<feature type="domain" description="COBRA C-terminal" evidence="11">
    <location>
        <begin position="409"/>
        <end position="623"/>
    </location>
</feature>
<sequence>MYSHSPLLLLITTTLFILTTAQPPAPPSPSASCNGIFLSYTYTAGSILPPTRPDPSTQPYRFESTLTILNNSPDELKSWRVFVGFQHDEYLVSANGAIVADGSVSVPGRVGNGTVFAGFPGSDLKTGIETAGDLEQMSGRVEFVGTQFGVGLRSVPMPRNISLANDGYLCPRVTMNGTRVMNVCCTKDPDAVTNVTVADAFLPRQTGDLTIMYDVLRTYESDYWAEVTIENHNALGRLDNWNLTWDWMRDEFINDIKGAYPYSRDSTECIFGRQGAFYKEMDFSTVLNCERRPTLIDLPLEMTNNTQRGMIPFCCRNGTILPPTMDPSKSKSAFQLHVYKMPPDLNRSELFPPQNFKISGRLNPDYKCGAPVRVSPTEFPDPSGLPGPTAVSSWQVVCNITQAKDSSPRCCVSFSAYYNESIIPCPTCACGCPSGTGSRTCSTTQPALFLPSQALLVPFDNRTALSTAWASLQRRNVPNPLPCGDNCGVSLNWHLLTDYRGGWTARITLFNWDDTSFADWFVAMEMEKSAPGFEKAYSFNATALELNGVNDTIFMQGLEGLNYLVGEVDGKNPKRDPRVPGKQQSVISFTKKLTPGINVAGGDGFPKKVFFNGEECALPRILPTSGSYRAGSRVVFSGVMAFIIFVMLMQQH</sequence>
<keyword evidence="4" id="KW-0336">GPI-anchor</keyword>
<reference evidence="12 13" key="1">
    <citation type="journal article" date="2018" name="Mol. Plant">
        <title>The genome of Artemisia annua provides insight into the evolution of Asteraceae family and artemisinin biosynthesis.</title>
        <authorList>
            <person name="Shen Q."/>
            <person name="Zhang L."/>
            <person name="Liao Z."/>
            <person name="Wang S."/>
            <person name="Yan T."/>
            <person name="Shi P."/>
            <person name="Liu M."/>
            <person name="Fu X."/>
            <person name="Pan Q."/>
            <person name="Wang Y."/>
            <person name="Lv Z."/>
            <person name="Lu X."/>
            <person name="Zhang F."/>
            <person name="Jiang W."/>
            <person name="Ma Y."/>
            <person name="Chen M."/>
            <person name="Hao X."/>
            <person name="Li L."/>
            <person name="Tang Y."/>
            <person name="Lv G."/>
            <person name="Zhou Y."/>
            <person name="Sun X."/>
            <person name="Brodelius P.E."/>
            <person name="Rose J.K.C."/>
            <person name="Tang K."/>
        </authorList>
    </citation>
    <scope>NUCLEOTIDE SEQUENCE [LARGE SCALE GENOMIC DNA]</scope>
    <source>
        <strain evidence="13">cv. Huhao1</strain>
        <tissue evidence="12">Leaf</tissue>
    </source>
</reference>
<keyword evidence="3" id="KW-1003">Cell membrane</keyword>
<evidence type="ECO:0000256" key="5">
    <source>
        <dbReference type="ARBA" id="ARBA00022729"/>
    </source>
</evidence>
<keyword evidence="7" id="KW-0325">Glycoprotein</keyword>
<feature type="transmembrane region" description="Helical" evidence="9">
    <location>
        <begin position="630"/>
        <end position="649"/>
    </location>
</feature>
<comment type="similarity">
    <text evidence="2">Belongs to the COBRA family.</text>
</comment>
<dbReference type="InterPro" id="IPR006918">
    <property type="entry name" value="COBRA_pln"/>
</dbReference>